<feature type="compositionally biased region" description="Polar residues" evidence="1">
    <location>
        <begin position="208"/>
        <end position="220"/>
    </location>
</feature>
<keyword evidence="4" id="KW-1185">Reference proteome</keyword>
<keyword evidence="2" id="KW-0732">Signal</keyword>
<name>A0A8J8G9L5_9FLAO</name>
<feature type="compositionally biased region" description="Low complexity" evidence="1">
    <location>
        <begin position="221"/>
        <end position="253"/>
    </location>
</feature>
<feature type="region of interest" description="Disordered" evidence="1">
    <location>
        <begin position="208"/>
        <end position="341"/>
    </location>
</feature>
<dbReference type="RefSeq" id="WP_173780218.1">
    <property type="nucleotide sequence ID" value="NZ_JABSNO010000025.1"/>
</dbReference>
<feature type="compositionally biased region" description="Low complexity" evidence="1">
    <location>
        <begin position="294"/>
        <end position="341"/>
    </location>
</feature>
<feature type="compositionally biased region" description="Polar residues" evidence="1">
    <location>
        <begin position="254"/>
        <end position="289"/>
    </location>
</feature>
<dbReference type="AlphaFoldDB" id="A0A8J8G9L5"/>
<feature type="signal peptide" evidence="2">
    <location>
        <begin position="1"/>
        <end position="18"/>
    </location>
</feature>
<reference evidence="3" key="1">
    <citation type="submission" date="2020-05" db="EMBL/GenBank/DDBJ databases">
        <title>Genomic Encyclopedia of Type Strains, Phase IV (KMG-V): Genome sequencing to study the core and pangenomes of soil and plant-associated prokaryotes.</title>
        <authorList>
            <person name="Whitman W."/>
        </authorList>
    </citation>
    <scope>NUCLEOTIDE SEQUENCE</scope>
    <source>
        <strain evidence="3">16F</strain>
    </source>
</reference>
<evidence type="ECO:0000256" key="2">
    <source>
        <dbReference type="SAM" id="SignalP"/>
    </source>
</evidence>
<dbReference type="EMBL" id="JABSNO010000025">
    <property type="protein sequence ID" value="NRS93668.1"/>
    <property type="molecule type" value="Genomic_DNA"/>
</dbReference>
<dbReference type="Proteomes" id="UP000610746">
    <property type="component" value="Unassembled WGS sequence"/>
</dbReference>
<sequence>MKNLLLGLSVCFATVLSAQNYPNNDWGNENNNNYSNNGYNNNGEGYFPDDYYYEYPEDYYSNEYYRDFYNDYRQSLQMINWSRFFREYNLSRRQISLILDLNNQFNSYNVWNSYYRTNPQRWYYDRYFAMERILGPSVYVVFQNRYYDGFNPVIYYNNRRNTFYRNNFRVRPAYVNININLYRVNRQQYHQSVGNNYGWKQSRNVSNGFVENGKRNANYTNDNSGSNNGFRNSNSGNTVAQNSVRNNSTRRNNGLQTATQQPRTRDYSTQATTISAVQQQPRIRNSSSVEPRRSTTISSSNTNSVRSEGSSSTRSSGNAERSSSNSQSSSSAGTRSSSGRR</sequence>
<accession>A0A8J8G9L5</accession>
<proteinExistence type="predicted"/>
<organism evidence="3 4">
    <name type="scientific">Frigoriflavimonas asaccharolytica</name>
    <dbReference type="NCBI Taxonomy" id="2735899"/>
    <lineage>
        <taxon>Bacteria</taxon>
        <taxon>Pseudomonadati</taxon>
        <taxon>Bacteroidota</taxon>
        <taxon>Flavobacteriia</taxon>
        <taxon>Flavobacteriales</taxon>
        <taxon>Weeksellaceae</taxon>
        <taxon>Frigoriflavimonas</taxon>
    </lineage>
</organism>
<gene>
    <name evidence="3" type="ORF">HNQ03_002759</name>
</gene>
<evidence type="ECO:0000313" key="3">
    <source>
        <dbReference type="EMBL" id="NRS93668.1"/>
    </source>
</evidence>
<feature type="chain" id="PRO_5035212727" evidence="2">
    <location>
        <begin position="19"/>
        <end position="341"/>
    </location>
</feature>
<evidence type="ECO:0000313" key="4">
    <source>
        <dbReference type="Proteomes" id="UP000610746"/>
    </source>
</evidence>
<evidence type="ECO:0000256" key="1">
    <source>
        <dbReference type="SAM" id="MobiDB-lite"/>
    </source>
</evidence>
<comment type="caution">
    <text evidence="3">The sequence shown here is derived from an EMBL/GenBank/DDBJ whole genome shotgun (WGS) entry which is preliminary data.</text>
</comment>
<protein>
    <submittedName>
        <fullName evidence="3">Uncharacterized protein</fullName>
    </submittedName>
</protein>